<dbReference type="Gene3D" id="3.30.420.40">
    <property type="match status" value="2"/>
</dbReference>
<dbReference type="InterPro" id="IPR043129">
    <property type="entry name" value="ATPase_NBD"/>
</dbReference>
<dbReference type="AlphaFoldDB" id="A0A1U7NJ95"/>
<name>A0A1U7NJ95_9FIRM</name>
<evidence type="ECO:0000313" key="2">
    <source>
        <dbReference type="EMBL" id="OLU43213.1"/>
    </source>
</evidence>
<evidence type="ECO:0008006" key="4">
    <source>
        <dbReference type="Google" id="ProtNLM"/>
    </source>
</evidence>
<evidence type="ECO:0000256" key="1">
    <source>
        <dbReference type="ARBA" id="ARBA00006479"/>
    </source>
</evidence>
<evidence type="ECO:0000313" key="3">
    <source>
        <dbReference type="Proteomes" id="UP000186341"/>
    </source>
</evidence>
<gene>
    <name evidence="2" type="ORF">BO222_00385</name>
</gene>
<comment type="similarity">
    <text evidence="1">Belongs to the ROK (NagC/XylR) family.</text>
</comment>
<dbReference type="Proteomes" id="UP000186341">
    <property type="component" value="Unassembled WGS sequence"/>
</dbReference>
<sequence>MSRVLCFDIGGTFVKYGLIQEGKMISSDKFPTDRSDGQAVLASMKEIIQKNISSGLDGISISSPGFADNQSGKIVSGNVIEGFNGLDIRKTFEEEFGLKTALENDANCAALAEFGLGNGQGVQNLAVMTLGTGVGGGIILNGKLHNGNRNMAGEFGFMFIHGIHTKRPEDEILSGHASARALCEDVSKRKGYAADGFEVFRLLEENDPQAQIALDHFLDSLAMSIYNIAYTIAPEKVLIGGGISEQKMILPEVKNRVSALTPSFSVDLNEIMEIDTCAFGNDAGLFGAYVNFEETYPER</sequence>
<dbReference type="PANTHER" id="PTHR18964:SF170">
    <property type="entry name" value="SUGAR KINASE"/>
    <property type="match status" value="1"/>
</dbReference>
<dbReference type="OrthoDB" id="9795247at2"/>
<dbReference type="EMBL" id="MPJW01000018">
    <property type="protein sequence ID" value="OLU43213.1"/>
    <property type="molecule type" value="Genomic_DNA"/>
</dbReference>
<accession>A0A1U7NJ95</accession>
<reference evidence="2 3" key="1">
    <citation type="submission" date="2016-11" db="EMBL/GenBank/DDBJ databases">
        <title>Description of two novel members of the family Erysipelotrichaceae: Ileibacterium lipovorans gen. nov., sp. nov. and Dubosiella newyorkensis, gen. nov., sp. nov.</title>
        <authorList>
            <person name="Cox L.M."/>
            <person name="Sohn J."/>
            <person name="Tyrrell K.L."/>
            <person name="Citron D.M."/>
            <person name="Lawson P.A."/>
            <person name="Patel N.B."/>
            <person name="Iizumi T."/>
            <person name="Perez-Perez G.I."/>
            <person name="Goldstein E.J."/>
            <person name="Blaser M.J."/>
        </authorList>
    </citation>
    <scope>NUCLEOTIDE SEQUENCE [LARGE SCALE GENOMIC DNA]</scope>
    <source>
        <strain evidence="2 3">NYU-BL-A3</strain>
    </source>
</reference>
<organism evidence="2 3">
    <name type="scientific">Ileibacterium valens</name>
    <dbReference type="NCBI Taxonomy" id="1862668"/>
    <lineage>
        <taxon>Bacteria</taxon>
        <taxon>Bacillati</taxon>
        <taxon>Bacillota</taxon>
        <taxon>Erysipelotrichia</taxon>
        <taxon>Erysipelotrichales</taxon>
        <taxon>Erysipelotrichaceae</taxon>
        <taxon>Ileibacterium</taxon>
    </lineage>
</organism>
<proteinExistence type="inferred from homology"/>
<dbReference type="PANTHER" id="PTHR18964">
    <property type="entry name" value="ROK (REPRESSOR, ORF, KINASE) FAMILY"/>
    <property type="match status" value="1"/>
</dbReference>
<protein>
    <recommendedName>
        <fullName evidence="4">Sugar kinase</fullName>
    </recommendedName>
</protein>
<keyword evidence="3" id="KW-1185">Reference proteome</keyword>
<dbReference type="GeneID" id="82201705"/>
<dbReference type="Pfam" id="PF00480">
    <property type="entry name" value="ROK"/>
    <property type="match status" value="1"/>
</dbReference>
<dbReference type="InterPro" id="IPR000600">
    <property type="entry name" value="ROK"/>
</dbReference>
<dbReference type="SUPFAM" id="SSF53067">
    <property type="entry name" value="Actin-like ATPase domain"/>
    <property type="match status" value="1"/>
</dbReference>
<dbReference type="CDD" id="cd24152">
    <property type="entry name" value="ASKHA_NBD_ROK-like"/>
    <property type="match status" value="1"/>
</dbReference>
<comment type="caution">
    <text evidence="2">The sequence shown here is derived from an EMBL/GenBank/DDBJ whole genome shotgun (WGS) entry which is preliminary data.</text>
</comment>
<dbReference type="RefSeq" id="WP_075817380.1">
    <property type="nucleotide sequence ID" value="NZ_CAPNHH010000052.1"/>
</dbReference>